<keyword evidence="4 7" id="KW-0472">Membrane</keyword>
<evidence type="ECO:0000256" key="7">
    <source>
        <dbReference type="SAM" id="Phobius"/>
    </source>
</evidence>
<dbReference type="Proteomes" id="UP000828251">
    <property type="component" value="Unassembled WGS sequence"/>
</dbReference>
<dbReference type="OrthoDB" id="1641132at2759"/>
<keyword evidence="2 7" id="KW-0812">Transmembrane</keyword>
<feature type="chain" id="PRO_5038482222" description="TMEM205-like domain-containing protein" evidence="8">
    <location>
        <begin position="17"/>
        <end position="474"/>
    </location>
</feature>
<evidence type="ECO:0000256" key="3">
    <source>
        <dbReference type="ARBA" id="ARBA00022989"/>
    </source>
</evidence>
<protein>
    <recommendedName>
        <fullName evidence="9">TMEM205-like domain-containing protein</fullName>
    </recommendedName>
</protein>
<evidence type="ECO:0000256" key="4">
    <source>
        <dbReference type="ARBA" id="ARBA00023136"/>
    </source>
</evidence>
<keyword evidence="3 7" id="KW-1133">Transmembrane helix</keyword>
<evidence type="ECO:0000256" key="6">
    <source>
        <dbReference type="SAM" id="MobiDB-lite"/>
    </source>
</evidence>
<evidence type="ECO:0000256" key="1">
    <source>
        <dbReference type="ARBA" id="ARBA00004370"/>
    </source>
</evidence>
<dbReference type="PANTHER" id="PTHR47652:SF3">
    <property type="entry name" value="MITOCHONDRIAL IMPORT INNER MEMBRANE TRANSLOCASE SUBUNIT TIM44"/>
    <property type="match status" value="1"/>
</dbReference>
<dbReference type="InterPro" id="IPR025423">
    <property type="entry name" value="TMEM205-like"/>
</dbReference>
<accession>A0A9D3UY65</accession>
<evidence type="ECO:0000256" key="2">
    <source>
        <dbReference type="ARBA" id="ARBA00022692"/>
    </source>
</evidence>
<dbReference type="AlphaFoldDB" id="A0A9D3UY65"/>
<organism evidence="10 11">
    <name type="scientific">Gossypium stocksii</name>
    <dbReference type="NCBI Taxonomy" id="47602"/>
    <lineage>
        <taxon>Eukaryota</taxon>
        <taxon>Viridiplantae</taxon>
        <taxon>Streptophyta</taxon>
        <taxon>Embryophyta</taxon>
        <taxon>Tracheophyta</taxon>
        <taxon>Spermatophyta</taxon>
        <taxon>Magnoliopsida</taxon>
        <taxon>eudicotyledons</taxon>
        <taxon>Gunneridae</taxon>
        <taxon>Pentapetalae</taxon>
        <taxon>rosids</taxon>
        <taxon>malvids</taxon>
        <taxon>Malvales</taxon>
        <taxon>Malvaceae</taxon>
        <taxon>Malvoideae</taxon>
        <taxon>Gossypium</taxon>
    </lineage>
</organism>
<evidence type="ECO:0000313" key="10">
    <source>
        <dbReference type="EMBL" id="KAH1064755.1"/>
    </source>
</evidence>
<feature type="coiled-coil region" evidence="5">
    <location>
        <begin position="220"/>
        <end position="247"/>
    </location>
</feature>
<comment type="caution">
    <text evidence="10">The sequence shown here is derived from an EMBL/GenBank/DDBJ whole genome shotgun (WGS) entry which is preliminary data.</text>
</comment>
<evidence type="ECO:0000313" key="11">
    <source>
        <dbReference type="Proteomes" id="UP000828251"/>
    </source>
</evidence>
<feature type="domain" description="TMEM205-like" evidence="9">
    <location>
        <begin position="280"/>
        <end position="380"/>
    </location>
</feature>
<comment type="subcellular location">
    <subcellularLocation>
        <location evidence="1">Membrane</location>
    </subcellularLocation>
</comment>
<evidence type="ECO:0000259" key="9">
    <source>
        <dbReference type="Pfam" id="PF13664"/>
    </source>
</evidence>
<name>A0A9D3UY65_9ROSI</name>
<dbReference type="Pfam" id="PF13664">
    <property type="entry name" value="DUF4149"/>
    <property type="match status" value="1"/>
</dbReference>
<feature type="transmembrane region" description="Helical" evidence="7">
    <location>
        <begin position="448"/>
        <end position="466"/>
    </location>
</feature>
<feature type="transmembrane region" description="Helical" evidence="7">
    <location>
        <begin position="314"/>
        <end position="336"/>
    </location>
</feature>
<feature type="signal peptide" evidence="8">
    <location>
        <begin position="1"/>
        <end position="16"/>
    </location>
</feature>
<dbReference type="PANTHER" id="PTHR47652">
    <property type="entry name" value="MITOCHONDRIAL IMPORT INNER MEMBRANE TRANSLOCASE SUBUNIT TIM44"/>
    <property type="match status" value="1"/>
</dbReference>
<keyword evidence="11" id="KW-1185">Reference proteome</keyword>
<dbReference type="EMBL" id="JAIQCV010000009">
    <property type="protein sequence ID" value="KAH1064755.1"/>
    <property type="molecule type" value="Genomic_DNA"/>
</dbReference>
<feature type="transmembrane region" description="Helical" evidence="7">
    <location>
        <begin position="348"/>
        <end position="368"/>
    </location>
</feature>
<dbReference type="SUPFAM" id="SSF58113">
    <property type="entry name" value="Apolipoprotein A-I"/>
    <property type="match status" value="1"/>
</dbReference>
<dbReference type="GO" id="GO:0016020">
    <property type="term" value="C:membrane"/>
    <property type="evidence" value="ECO:0007669"/>
    <property type="project" value="UniProtKB-SubCell"/>
</dbReference>
<keyword evidence="5" id="KW-0175">Coiled coil</keyword>
<keyword evidence="8" id="KW-0732">Signal</keyword>
<evidence type="ECO:0000256" key="8">
    <source>
        <dbReference type="SAM" id="SignalP"/>
    </source>
</evidence>
<feature type="transmembrane region" description="Helical" evidence="7">
    <location>
        <begin position="271"/>
        <end position="293"/>
    </location>
</feature>
<evidence type="ECO:0000256" key="5">
    <source>
        <dbReference type="SAM" id="Coils"/>
    </source>
</evidence>
<dbReference type="Gene3D" id="1.20.120.20">
    <property type="entry name" value="Apolipoprotein"/>
    <property type="match status" value="1"/>
</dbReference>
<feature type="region of interest" description="Disordered" evidence="6">
    <location>
        <begin position="33"/>
        <end position="64"/>
    </location>
</feature>
<sequence length="474" mass="51900">MINILALSLVLGSLAAAGIWSPTPQRERVRLKEGHTVIVPDHDEDDKRNTDVSISSPPPPQQQPELAEYFGKEALKEVSSVLPNLGQGISPEGKAGSGRQSPGELICDAFGKCTRKIGTVLGKAKGKVSYPADEAKDKVSETVHEVKDNVLETAHEAKDKVVETTQQAKGAVDGALGNEKEEVAQKGRYLKESAKEYLDKAKDSVGTAKDTAETARYRILNNRTERMEMAGEKAEEAKEAREKTTIKGKSSANKLFDGAKYVSTLEALNPMMGIANLVGLASAYGVGVWVTFISSNVLGEVLPRQQFGVVQSKIYPVYFKAMGYSIGMALLGYVLGQRKTVVSSKHQMLQAFNLLLSFLMVLVNALYFEPKASKVMLERMKMEKEEGRGRGRDHNFVVEESRGRGAAAAKSRETHPASAANIAEEQVMKSRMARLNERLKKLNTKSSLLNVVTLMALTWHLLYLAHRLSFNSSC</sequence>
<proteinExistence type="predicted"/>
<gene>
    <name evidence="10" type="ORF">J1N35_029742</name>
</gene>
<reference evidence="10 11" key="1">
    <citation type="journal article" date="2021" name="Plant Biotechnol. J.">
        <title>Multi-omics assisted identification of the key and species-specific regulatory components of drought-tolerant mechanisms in Gossypium stocksii.</title>
        <authorList>
            <person name="Yu D."/>
            <person name="Ke L."/>
            <person name="Zhang D."/>
            <person name="Wu Y."/>
            <person name="Sun Y."/>
            <person name="Mei J."/>
            <person name="Sun J."/>
            <person name="Sun Y."/>
        </authorList>
    </citation>
    <scope>NUCLEOTIDE SEQUENCE [LARGE SCALE GENOMIC DNA]</scope>
    <source>
        <strain evidence="11">cv. E1</strain>
        <tissue evidence="10">Leaf</tissue>
    </source>
</reference>